<sequence length="162" mass="17086">MDKILISACLTGDPVRYDGGAKTSANPHLARWQAEGRLIPFCPEVAGGLHTPRLPAEIEVGTNAKQVLAGEARILDSAGGDVTRAFLDGARATLALAQQHGCRQAVLTDGSPSCGTSYIYAGRFDGNHKAGTGVTAAVLQRHGIRVWSEVQIDELAALLDRK</sequence>
<accession>A0A347UF38</accession>
<dbReference type="AlphaFoldDB" id="A0A347UF38"/>
<dbReference type="Pfam" id="PF04463">
    <property type="entry name" value="2-thiour_desulf"/>
    <property type="match status" value="1"/>
</dbReference>
<keyword evidence="2" id="KW-1185">Reference proteome</keyword>
<organism evidence="1 2">
    <name type="scientific">Profundibacter amoris</name>
    <dbReference type="NCBI Taxonomy" id="2171755"/>
    <lineage>
        <taxon>Bacteria</taxon>
        <taxon>Pseudomonadati</taxon>
        <taxon>Pseudomonadota</taxon>
        <taxon>Alphaproteobacteria</taxon>
        <taxon>Rhodobacterales</taxon>
        <taxon>Paracoccaceae</taxon>
        <taxon>Profundibacter</taxon>
    </lineage>
</organism>
<name>A0A347UF38_9RHOB</name>
<dbReference type="Proteomes" id="UP000261704">
    <property type="component" value="Chromosome"/>
</dbReference>
<dbReference type="PANTHER" id="PTHR30087:SF1">
    <property type="entry name" value="HYPOTHETICAL CYTOSOLIC PROTEIN"/>
    <property type="match status" value="1"/>
</dbReference>
<proteinExistence type="predicted"/>
<dbReference type="OrthoDB" id="495783at2"/>
<gene>
    <name evidence="1" type="ORF">BAR1_05655</name>
</gene>
<protein>
    <submittedName>
        <fullName evidence="1">DUF523 domain-containing protein</fullName>
    </submittedName>
</protein>
<reference evidence="1 2" key="1">
    <citation type="submission" date="2018-09" db="EMBL/GenBank/DDBJ databases">
        <title>Profundibacter amoris BAR1 gen. nov., sp. nov., a new member of the Roseobacter clade isolated at Lokis Castle Vent Field on the Arctic Mid-Oceanic Ridge.</title>
        <authorList>
            <person name="Le Moine Bauer S."/>
            <person name="Sjoeberg A.G."/>
            <person name="L'Haridon S."/>
            <person name="Stokke R."/>
            <person name="Roalkvam I."/>
            <person name="Steen I.H."/>
            <person name="Dahle H."/>
        </authorList>
    </citation>
    <scope>NUCLEOTIDE SEQUENCE [LARGE SCALE GENOMIC DNA]</scope>
    <source>
        <strain evidence="1 2">BAR1</strain>
    </source>
</reference>
<dbReference type="InterPro" id="IPR007553">
    <property type="entry name" value="2-thiour_desulf"/>
</dbReference>
<dbReference type="KEGG" id="pamo:BAR1_05655"/>
<evidence type="ECO:0000313" key="1">
    <source>
        <dbReference type="EMBL" id="AXX97466.1"/>
    </source>
</evidence>
<dbReference type="PANTHER" id="PTHR30087">
    <property type="entry name" value="INNER MEMBRANE PROTEIN"/>
    <property type="match status" value="1"/>
</dbReference>
<dbReference type="RefSeq" id="WP_118942123.1">
    <property type="nucleotide sequence ID" value="NZ_CP032125.1"/>
</dbReference>
<evidence type="ECO:0000313" key="2">
    <source>
        <dbReference type="Proteomes" id="UP000261704"/>
    </source>
</evidence>
<dbReference type="EMBL" id="CP032125">
    <property type="protein sequence ID" value="AXX97466.1"/>
    <property type="molecule type" value="Genomic_DNA"/>
</dbReference>